<dbReference type="EMBL" id="UFVD01000001">
    <property type="protein sequence ID" value="SUX11562.1"/>
    <property type="molecule type" value="Genomic_DNA"/>
</dbReference>
<reference evidence="2 3" key="1">
    <citation type="submission" date="2018-06" db="EMBL/GenBank/DDBJ databases">
        <authorList>
            <consortium name="Pathogen Informatics"/>
            <person name="Doyle S."/>
        </authorList>
    </citation>
    <scope>NUCLEOTIDE SEQUENCE [LARGE SCALE GENOMIC DNA]</scope>
    <source>
        <strain evidence="2 3">NCTC12475</strain>
    </source>
</reference>
<accession>A0A381DLI0</accession>
<sequence>MKKILVLLILCVNFIFGADFFMKEVDLTLLDVKDGYGTIADSDDFVVGSSGVVIHSFDSHNESIIARASVVEKNGQTAKIQFELFSMLEQNALPLPGVLPEAGDHVKLNFLYSRSLIVAPNKEIYDEVTNSFTRLTFIHPDIVASYLNYEFKPNPSRDDFRKMCNKNLAGLIFFALENESVFVDCGSFKVIKRFNSGHIGYYNLPFYSRVGKIDTVFWDFSSGQINNYDAYYRSLLKE</sequence>
<protein>
    <submittedName>
        <fullName evidence="2">Plasminogen-binding protein pgbA</fullName>
    </submittedName>
</protein>
<feature type="domain" description="Plasminogen-binding protein PgbA N-terminal" evidence="1">
    <location>
        <begin position="26"/>
        <end position="236"/>
    </location>
</feature>
<proteinExistence type="predicted"/>
<evidence type="ECO:0000259" key="1">
    <source>
        <dbReference type="Pfam" id="PF15436"/>
    </source>
</evidence>
<gene>
    <name evidence="2" type="primary">pgbA</name>
    <name evidence="2" type="ORF">NCTC12475_01791</name>
</gene>
<dbReference type="OrthoDB" id="5372482at2"/>
<evidence type="ECO:0000313" key="3">
    <source>
        <dbReference type="Proteomes" id="UP000254920"/>
    </source>
</evidence>
<dbReference type="AlphaFoldDB" id="A0A381DLI0"/>
<dbReference type="InterPro" id="IPR029276">
    <property type="entry name" value="PgbA_N"/>
</dbReference>
<keyword evidence="3" id="KW-1185">Reference proteome</keyword>
<evidence type="ECO:0000313" key="2">
    <source>
        <dbReference type="EMBL" id="SUX11562.1"/>
    </source>
</evidence>
<dbReference type="Pfam" id="PF15436">
    <property type="entry name" value="PGBA_N"/>
    <property type="match status" value="1"/>
</dbReference>
<dbReference type="Proteomes" id="UP000254920">
    <property type="component" value="Unassembled WGS sequence"/>
</dbReference>
<organism evidence="2 3">
    <name type="scientific">Campylobacter sputorum subsp. sputorum</name>
    <dbReference type="NCBI Taxonomy" id="32024"/>
    <lineage>
        <taxon>Bacteria</taxon>
        <taxon>Pseudomonadati</taxon>
        <taxon>Campylobacterota</taxon>
        <taxon>Epsilonproteobacteria</taxon>
        <taxon>Campylobacterales</taxon>
        <taxon>Campylobacteraceae</taxon>
        <taxon>Campylobacter</taxon>
    </lineage>
</organism>
<dbReference type="RefSeq" id="WP_089182280.1">
    <property type="nucleotide sequence ID" value="NZ_CP043427.1"/>
</dbReference>
<name>A0A381DLI0_9BACT</name>
<dbReference type="GeneID" id="93090429"/>
<dbReference type="STRING" id="32024.GCA_000788295_00484"/>